<dbReference type="Gene3D" id="1.20.1280.50">
    <property type="match status" value="1"/>
</dbReference>
<dbReference type="EMBL" id="JACGCM010001501">
    <property type="protein sequence ID" value="KAF6154372.1"/>
    <property type="molecule type" value="Genomic_DNA"/>
</dbReference>
<dbReference type="InterPro" id="IPR001810">
    <property type="entry name" value="F-box_dom"/>
</dbReference>
<dbReference type="OrthoDB" id="612216at2759"/>
<dbReference type="SMART" id="SM00256">
    <property type="entry name" value="FBOX"/>
    <property type="match status" value="1"/>
</dbReference>
<proteinExistence type="predicted"/>
<evidence type="ECO:0000259" key="1">
    <source>
        <dbReference type="PROSITE" id="PS50181"/>
    </source>
</evidence>
<organism evidence="2 3">
    <name type="scientific">Kingdonia uniflora</name>
    <dbReference type="NCBI Taxonomy" id="39325"/>
    <lineage>
        <taxon>Eukaryota</taxon>
        <taxon>Viridiplantae</taxon>
        <taxon>Streptophyta</taxon>
        <taxon>Embryophyta</taxon>
        <taxon>Tracheophyta</taxon>
        <taxon>Spermatophyta</taxon>
        <taxon>Magnoliopsida</taxon>
        <taxon>Ranunculales</taxon>
        <taxon>Circaeasteraceae</taxon>
        <taxon>Kingdonia</taxon>
    </lineage>
</organism>
<dbReference type="InterPro" id="IPR032675">
    <property type="entry name" value="LRR_dom_sf"/>
</dbReference>
<dbReference type="SUPFAM" id="SSF52047">
    <property type="entry name" value="RNI-like"/>
    <property type="match status" value="1"/>
</dbReference>
<dbReference type="PANTHER" id="PTHR31900">
    <property type="entry name" value="F-BOX/RNI SUPERFAMILY PROTEIN-RELATED"/>
    <property type="match status" value="1"/>
</dbReference>
<dbReference type="SUPFAM" id="SSF81383">
    <property type="entry name" value="F-box domain"/>
    <property type="match status" value="1"/>
</dbReference>
<keyword evidence="3" id="KW-1185">Reference proteome</keyword>
<dbReference type="SMART" id="SM00579">
    <property type="entry name" value="FBD"/>
    <property type="match status" value="1"/>
</dbReference>
<dbReference type="PANTHER" id="PTHR31900:SF30">
    <property type="entry name" value="SUPERFAMILY PROTEIN, PUTATIVE-RELATED"/>
    <property type="match status" value="1"/>
</dbReference>
<dbReference type="CDD" id="cd22160">
    <property type="entry name" value="F-box_AtFBL13-like"/>
    <property type="match status" value="1"/>
</dbReference>
<accession>A0A7J7MHU2</accession>
<dbReference type="InterPro" id="IPR055411">
    <property type="entry name" value="LRR_FXL15/At3g58940/PEG3-like"/>
</dbReference>
<reference evidence="2 3" key="1">
    <citation type="journal article" date="2020" name="IScience">
        <title>Genome Sequencing of the Endangered Kingdonia uniflora (Circaeasteraceae, Ranunculales) Reveals Potential Mechanisms of Evolutionary Specialization.</title>
        <authorList>
            <person name="Sun Y."/>
            <person name="Deng T."/>
            <person name="Zhang A."/>
            <person name="Moore M.J."/>
            <person name="Landis J.B."/>
            <person name="Lin N."/>
            <person name="Zhang H."/>
            <person name="Zhang X."/>
            <person name="Huang J."/>
            <person name="Zhang X."/>
            <person name="Sun H."/>
            <person name="Wang H."/>
        </authorList>
    </citation>
    <scope>NUCLEOTIDE SEQUENCE [LARGE SCALE GENOMIC DNA]</scope>
    <source>
        <strain evidence="2">TB1705</strain>
        <tissue evidence="2">Leaf</tissue>
    </source>
</reference>
<dbReference type="PROSITE" id="PS50181">
    <property type="entry name" value="FBOX"/>
    <property type="match status" value="1"/>
</dbReference>
<dbReference type="Gene3D" id="3.80.10.10">
    <property type="entry name" value="Ribonuclease Inhibitor"/>
    <property type="match status" value="1"/>
</dbReference>
<dbReference type="InterPro" id="IPR036047">
    <property type="entry name" value="F-box-like_dom_sf"/>
</dbReference>
<name>A0A7J7MHU2_9MAGN</name>
<dbReference type="Pfam" id="PF00646">
    <property type="entry name" value="F-box"/>
    <property type="match status" value="1"/>
</dbReference>
<dbReference type="Proteomes" id="UP000541444">
    <property type="component" value="Unassembled WGS sequence"/>
</dbReference>
<sequence>MKTQRILRDNGIHEEDRISKLPDSILHHILSFLLTRHAVSTSILSTRWRYVWTSVPILDFTDLLGYYTGDQQVIRRFMNFVERVLLFRDTTSIRKFSIGIHQVCDDTRINAWISAVIKRKVQEISLTYSLGPPFVFPHSIFNCDSLTSLELDMNYCSLNLPSSICLPNLKILILKCVAFEANNLSKLLSSCPILEELIIEDCIWRGNMNIFCISSPTLKRLTICTPFEDFEEAVIKIYAPNLMFFQTISFSPKDFVFGQFSSLIGADIGTSCDTEFLTEEEKCNTSIKLLQALFNIKVLKVSCYFLTTLEYAKDIANRLPTFHNLIRLDMNLDYSCLNNKDEMLALLQASPNLEHLFLSYRSDDDEEHDSDESFWESINVIDFWVLDAAHIPLFSQLKTVKCSGSGGFAEIRMLSFFWKYARVLKTMEIACSIAFSIEDDTELTKHFLMLPRLSKSAVINFSQP</sequence>
<comment type="caution">
    <text evidence="2">The sequence shown here is derived from an EMBL/GenBank/DDBJ whole genome shotgun (WGS) entry which is preliminary data.</text>
</comment>
<protein>
    <recommendedName>
        <fullName evidence="1">F-box domain-containing protein</fullName>
    </recommendedName>
</protein>
<dbReference type="Pfam" id="PF24758">
    <property type="entry name" value="LRR_At5g56370"/>
    <property type="match status" value="1"/>
</dbReference>
<dbReference type="InterPro" id="IPR050232">
    <property type="entry name" value="FBL13/AtMIF1-like"/>
</dbReference>
<gene>
    <name evidence="2" type="ORF">GIB67_026828</name>
</gene>
<feature type="domain" description="F-box" evidence="1">
    <location>
        <begin position="15"/>
        <end position="63"/>
    </location>
</feature>
<evidence type="ECO:0000313" key="2">
    <source>
        <dbReference type="EMBL" id="KAF6154372.1"/>
    </source>
</evidence>
<dbReference type="InterPro" id="IPR006566">
    <property type="entry name" value="FBD"/>
</dbReference>
<dbReference type="AlphaFoldDB" id="A0A7J7MHU2"/>
<dbReference type="InterPro" id="IPR053781">
    <property type="entry name" value="F-box_AtFBL13-like"/>
</dbReference>
<evidence type="ECO:0000313" key="3">
    <source>
        <dbReference type="Proteomes" id="UP000541444"/>
    </source>
</evidence>